<dbReference type="EMBL" id="LAZR01027753">
    <property type="protein sequence ID" value="KKL64739.1"/>
    <property type="molecule type" value="Genomic_DNA"/>
</dbReference>
<dbReference type="AlphaFoldDB" id="A0A0F9DSL9"/>
<protein>
    <submittedName>
        <fullName evidence="1">Uncharacterized protein</fullName>
    </submittedName>
</protein>
<reference evidence="1" key="1">
    <citation type="journal article" date="2015" name="Nature">
        <title>Complex archaea that bridge the gap between prokaryotes and eukaryotes.</title>
        <authorList>
            <person name="Spang A."/>
            <person name="Saw J.H."/>
            <person name="Jorgensen S.L."/>
            <person name="Zaremba-Niedzwiedzka K."/>
            <person name="Martijn J."/>
            <person name="Lind A.E."/>
            <person name="van Eijk R."/>
            <person name="Schleper C."/>
            <person name="Guy L."/>
            <person name="Ettema T.J."/>
        </authorList>
    </citation>
    <scope>NUCLEOTIDE SEQUENCE</scope>
</reference>
<sequence>MPQNKYPYPLHKIDENGDFWIYWNGWYKVTDKYNPLKHFKKEKK</sequence>
<gene>
    <name evidence="1" type="ORF">LCGC14_2161950</name>
</gene>
<proteinExistence type="predicted"/>
<comment type="caution">
    <text evidence="1">The sequence shown here is derived from an EMBL/GenBank/DDBJ whole genome shotgun (WGS) entry which is preliminary data.</text>
</comment>
<accession>A0A0F9DSL9</accession>
<evidence type="ECO:0000313" key="1">
    <source>
        <dbReference type="EMBL" id="KKL64739.1"/>
    </source>
</evidence>
<organism evidence="1">
    <name type="scientific">marine sediment metagenome</name>
    <dbReference type="NCBI Taxonomy" id="412755"/>
    <lineage>
        <taxon>unclassified sequences</taxon>
        <taxon>metagenomes</taxon>
        <taxon>ecological metagenomes</taxon>
    </lineage>
</organism>
<name>A0A0F9DSL9_9ZZZZ</name>